<accession>X1PIK9</accession>
<evidence type="ECO:0000313" key="2">
    <source>
        <dbReference type="EMBL" id="GAI55678.1"/>
    </source>
</evidence>
<dbReference type="Gene3D" id="3.90.1820.10">
    <property type="entry name" value="AglA-like glucosidase"/>
    <property type="match status" value="1"/>
</dbReference>
<sequence length="70" mass="7645">MSINKKKKIVVIGAGSSSFGLSTLAEIMLKKDLHGMELCLVDVNLEGVNKIRELAEILNQEWNSGMSIKA</sequence>
<feature type="non-terminal residue" evidence="2">
    <location>
        <position position="70"/>
    </location>
</feature>
<reference evidence="2" key="1">
    <citation type="journal article" date="2014" name="Front. Microbiol.">
        <title>High frequency of phylogenetically diverse reductive dehalogenase-homologous genes in deep subseafloor sedimentary metagenomes.</title>
        <authorList>
            <person name="Kawai M."/>
            <person name="Futagami T."/>
            <person name="Toyoda A."/>
            <person name="Takaki Y."/>
            <person name="Nishi S."/>
            <person name="Hori S."/>
            <person name="Arai W."/>
            <person name="Tsubouchi T."/>
            <person name="Morono Y."/>
            <person name="Uchiyama I."/>
            <person name="Ito T."/>
            <person name="Fujiyama A."/>
            <person name="Inagaki F."/>
            <person name="Takami H."/>
        </authorList>
    </citation>
    <scope>NUCLEOTIDE SEQUENCE</scope>
    <source>
        <strain evidence="2">Expedition CK06-06</strain>
    </source>
</reference>
<name>X1PIK9_9ZZZZ</name>
<evidence type="ECO:0000256" key="1">
    <source>
        <dbReference type="ARBA" id="ARBA00023027"/>
    </source>
</evidence>
<protein>
    <recommendedName>
        <fullName evidence="3">Glycosyl hydrolase family 4 C-terminal domain-containing protein</fullName>
    </recommendedName>
</protein>
<proteinExistence type="predicted"/>
<dbReference type="InterPro" id="IPR036291">
    <property type="entry name" value="NAD(P)-bd_dom_sf"/>
</dbReference>
<keyword evidence="1" id="KW-0520">NAD</keyword>
<dbReference type="SUPFAM" id="SSF51735">
    <property type="entry name" value="NAD(P)-binding Rossmann-fold domains"/>
    <property type="match status" value="1"/>
</dbReference>
<dbReference type="GO" id="GO:0004553">
    <property type="term" value="F:hydrolase activity, hydrolyzing O-glycosyl compounds"/>
    <property type="evidence" value="ECO:0007669"/>
    <property type="project" value="InterPro"/>
</dbReference>
<dbReference type="InterPro" id="IPR053715">
    <property type="entry name" value="GH4_Enzyme_sf"/>
</dbReference>
<dbReference type="Pfam" id="PF02056">
    <property type="entry name" value="Glyco_hydro_4"/>
    <property type="match status" value="1"/>
</dbReference>
<dbReference type="AlphaFoldDB" id="X1PIK9"/>
<gene>
    <name evidence="2" type="ORF">S06H3_64702</name>
</gene>
<dbReference type="InterPro" id="IPR001088">
    <property type="entry name" value="Glyco_hydro_4"/>
</dbReference>
<dbReference type="GO" id="GO:0005975">
    <property type="term" value="P:carbohydrate metabolic process"/>
    <property type="evidence" value="ECO:0007669"/>
    <property type="project" value="InterPro"/>
</dbReference>
<evidence type="ECO:0008006" key="3">
    <source>
        <dbReference type="Google" id="ProtNLM"/>
    </source>
</evidence>
<organism evidence="2">
    <name type="scientific">marine sediment metagenome</name>
    <dbReference type="NCBI Taxonomy" id="412755"/>
    <lineage>
        <taxon>unclassified sequences</taxon>
        <taxon>metagenomes</taxon>
        <taxon>ecological metagenomes</taxon>
    </lineage>
</organism>
<dbReference type="EMBL" id="BARV01043301">
    <property type="protein sequence ID" value="GAI55678.1"/>
    <property type="molecule type" value="Genomic_DNA"/>
</dbReference>
<comment type="caution">
    <text evidence="2">The sequence shown here is derived from an EMBL/GenBank/DDBJ whole genome shotgun (WGS) entry which is preliminary data.</text>
</comment>